<dbReference type="PANTHER" id="PTHR33336">
    <property type="entry name" value="QUINOL MONOOXYGENASE YGIN-RELATED"/>
    <property type="match status" value="1"/>
</dbReference>
<feature type="domain" description="ABM" evidence="1">
    <location>
        <begin position="2"/>
        <end position="93"/>
    </location>
</feature>
<proteinExistence type="predicted"/>
<reference evidence="5" key="4">
    <citation type="submission" date="2023-05" db="EMBL/GenBank/DDBJ databases">
        <title>Complete genome sequence of Bacillus subtilis SRCM117797 isolated from Soybean paste.</title>
        <authorList>
            <person name="Abraha H.B."/>
            <person name="Kim K.-P."/>
            <person name="Ryu M.-S."/>
            <person name="Jeong D.-Y."/>
        </authorList>
    </citation>
    <scope>NUCLEOTIDE SEQUENCE</scope>
    <source>
        <strain evidence="5">SRCM117797</strain>
    </source>
</reference>
<evidence type="ECO:0000313" key="5">
    <source>
        <dbReference type="EMBL" id="WHM20115.1"/>
    </source>
</evidence>
<evidence type="ECO:0000313" key="7">
    <source>
        <dbReference type="Proteomes" id="UP000665181"/>
    </source>
</evidence>
<accession>A0A063XGN2</accession>
<dbReference type="GO" id="GO:0004497">
    <property type="term" value="F:monooxygenase activity"/>
    <property type="evidence" value="ECO:0007669"/>
    <property type="project" value="UniProtKB-KW"/>
</dbReference>
<dbReference type="PANTHER" id="PTHR33336:SF3">
    <property type="entry name" value="ABM DOMAIN-CONTAINING PROTEIN"/>
    <property type="match status" value="1"/>
</dbReference>
<protein>
    <submittedName>
        <fullName evidence="3">Antibiotic biosynthesis monooxygenase</fullName>
    </submittedName>
    <submittedName>
        <fullName evidence="4">Quinol monooxygenase</fullName>
        <ecNumber evidence="5">1.-.-.-</ecNumber>
    </submittedName>
</protein>
<dbReference type="Gene3D" id="3.30.70.100">
    <property type="match status" value="1"/>
</dbReference>
<dbReference type="EMBL" id="CP125292">
    <property type="protein sequence ID" value="WHM20115.1"/>
    <property type="molecule type" value="Genomic_DNA"/>
</dbReference>
<name>A0A063XGN2_BACIU</name>
<dbReference type="InterPro" id="IPR007138">
    <property type="entry name" value="ABM_dom"/>
</dbReference>
<evidence type="ECO:0000313" key="3">
    <source>
        <dbReference type="EMBL" id="MBO3794623.1"/>
    </source>
</evidence>
<dbReference type="OMA" id="YEIIEHW"/>
<dbReference type="EC" id="1.-.-.-" evidence="5"/>
<dbReference type="SUPFAM" id="SSF54909">
    <property type="entry name" value="Dimeric alpha+beta barrel"/>
    <property type="match status" value="1"/>
</dbReference>
<dbReference type="Proteomes" id="UP001229422">
    <property type="component" value="Chromosome"/>
</dbReference>
<evidence type="ECO:0000313" key="6">
    <source>
        <dbReference type="Proteomes" id="UP000076442"/>
    </source>
</evidence>
<dbReference type="Proteomes" id="UP001214898">
    <property type="component" value="Chromosome"/>
</dbReference>
<organism evidence="3 7">
    <name type="scientific">Bacillus subtilis</name>
    <dbReference type="NCBI Taxonomy" id="1423"/>
    <lineage>
        <taxon>Bacteria</taxon>
        <taxon>Bacillati</taxon>
        <taxon>Bacillota</taxon>
        <taxon>Bacilli</taxon>
        <taxon>Bacillales</taxon>
        <taxon>Bacillaceae</taxon>
        <taxon>Bacillus</taxon>
    </lineage>
</organism>
<dbReference type="InterPro" id="IPR011008">
    <property type="entry name" value="Dimeric_a/b-barrel"/>
</dbReference>
<reference evidence="4" key="3">
    <citation type="submission" date="2023-03" db="EMBL/GenBank/DDBJ databases">
        <title>Complete genome sequences of 52 Bacillus and Priestia strains isolated from West-African fermentations and 26 reference strains from the DSMZ collection.</title>
        <authorList>
            <person name="Wiedenbein E.S."/>
            <person name="Canoy T.S."/>
            <person name="Hui Y."/>
            <person name="Parkouda C."/>
            <person name="Dawende C."/>
            <person name="Ametefe E."/>
            <person name="Jespersen L."/>
            <person name="Nielsen D.S."/>
        </authorList>
    </citation>
    <scope>NUCLEOTIDE SEQUENCE</scope>
    <source>
        <strain evidence="4">PRO56</strain>
    </source>
</reference>
<dbReference type="Pfam" id="PF03992">
    <property type="entry name" value="ABM"/>
    <property type="match status" value="1"/>
</dbReference>
<sequence>MIVLQAYIKVKPEKREEFLSEAQSLVQHSRAEEGNAQYDLFEKVGEENTFVMLEKWKDEAAMKFHNETAHFQGFVAKGKELLSAPLDVVRTELSE</sequence>
<dbReference type="EMBL" id="CP120576">
    <property type="protein sequence ID" value="WEY84702.1"/>
    <property type="molecule type" value="Genomic_DNA"/>
</dbReference>
<evidence type="ECO:0000313" key="2">
    <source>
        <dbReference type="EMBL" id="KZD94251.1"/>
    </source>
</evidence>
<dbReference type="AlphaFoldDB" id="A0A063XGN2"/>
<dbReference type="RefSeq" id="WP_003234477.1">
    <property type="nucleotide sequence ID" value="NZ_AP024621.1"/>
</dbReference>
<dbReference type="SMR" id="A0A063XGN2"/>
<keyword evidence="5" id="KW-0560">Oxidoreductase</keyword>
<dbReference type="EMBL" id="JAGFPW010000007">
    <property type="protein sequence ID" value="MBO3794623.1"/>
    <property type="molecule type" value="Genomic_DNA"/>
</dbReference>
<dbReference type="Proteomes" id="UP000665181">
    <property type="component" value="Unassembled WGS sequence"/>
</dbReference>
<keyword evidence="3" id="KW-0503">Monooxygenase</keyword>
<reference evidence="3" key="2">
    <citation type="submission" date="2021-03" db="EMBL/GenBank/DDBJ databases">
        <title>Isolation of Bacillus subtilis from fermented food sample.</title>
        <authorList>
            <person name="Lakshmanan V."/>
            <person name="Athira K."/>
            <person name="Rajagopal K."/>
        </authorList>
    </citation>
    <scope>NUCLEOTIDE SEQUENCE</scope>
    <source>
        <strain evidence="3">S1</strain>
    </source>
</reference>
<evidence type="ECO:0000313" key="4">
    <source>
        <dbReference type="EMBL" id="WEY84702.1"/>
    </source>
</evidence>
<gene>
    <name evidence="4" type="primary">ycnE</name>
    <name evidence="2" type="ORF">B4122_0947</name>
    <name evidence="3" type="ORF">J5227_09915</name>
    <name evidence="4" type="ORF">P5633_21100</name>
    <name evidence="5" type="ORF">QL281_14750</name>
</gene>
<reference evidence="2 6" key="1">
    <citation type="submission" date="2015-09" db="EMBL/GenBank/DDBJ databases">
        <title>Spore heat resistance.</title>
        <authorList>
            <person name="Boekhorst J."/>
            <person name="Berendsen E.M."/>
            <person name="Wells-Bennik M.H."/>
            <person name="Kuipers O.P."/>
        </authorList>
    </citation>
    <scope>NUCLEOTIDE SEQUENCE [LARGE SCALE GENOMIC DNA]</scope>
    <source>
        <strain evidence="2 6">B4122</strain>
    </source>
</reference>
<dbReference type="InterPro" id="IPR050744">
    <property type="entry name" value="AI-2_Isomerase_LsrG"/>
</dbReference>
<evidence type="ECO:0000259" key="1">
    <source>
        <dbReference type="PROSITE" id="PS51725"/>
    </source>
</evidence>
<dbReference type="Proteomes" id="UP000076442">
    <property type="component" value="Unassembled WGS sequence"/>
</dbReference>
<dbReference type="PROSITE" id="PS51725">
    <property type="entry name" value="ABM"/>
    <property type="match status" value="1"/>
</dbReference>
<dbReference type="EMBL" id="LJZV01000003">
    <property type="protein sequence ID" value="KZD94251.1"/>
    <property type="molecule type" value="Genomic_DNA"/>
</dbReference>